<protein>
    <submittedName>
        <fullName evidence="2">Uncharacterized protein</fullName>
    </submittedName>
</protein>
<proteinExistence type="predicted"/>
<dbReference type="EMBL" id="GEEE01005853">
    <property type="protein sequence ID" value="JAP57372.1"/>
    <property type="molecule type" value="Transcribed_RNA"/>
</dbReference>
<evidence type="ECO:0000313" key="2">
    <source>
        <dbReference type="EMBL" id="JAP57372.1"/>
    </source>
</evidence>
<feature type="coiled-coil region" evidence="1">
    <location>
        <begin position="6"/>
        <end position="33"/>
    </location>
</feature>
<feature type="non-terminal residue" evidence="2">
    <location>
        <position position="341"/>
    </location>
</feature>
<organism evidence="2">
    <name type="scientific">Schistocephalus solidus</name>
    <name type="common">Tapeworm</name>
    <dbReference type="NCBI Taxonomy" id="70667"/>
    <lineage>
        <taxon>Eukaryota</taxon>
        <taxon>Metazoa</taxon>
        <taxon>Spiralia</taxon>
        <taxon>Lophotrochozoa</taxon>
        <taxon>Platyhelminthes</taxon>
        <taxon>Cestoda</taxon>
        <taxon>Eucestoda</taxon>
        <taxon>Diphyllobothriidea</taxon>
        <taxon>Diphyllobothriidae</taxon>
        <taxon>Schistocephalus</taxon>
    </lineage>
</organism>
<evidence type="ECO:0000256" key="1">
    <source>
        <dbReference type="SAM" id="Coils"/>
    </source>
</evidence>
<dbReference type="AlphaFoldDB" id="A0A0X3Q9E8"/>
<accession>A0A0X3Q9E8</accession>
<name>A0A0X3Q9E8_SCHSO</name>
<keyword evidence="1" id="KW-0175">Coiled coil</keyword>
<reference evidence="2" key="1">
    <citation type="submission" date="2016-01" db="EMBL/GenBank/DDBJ databases">
        <title>Reference transcriptome for the parasite Schistocephalus solidus: insights into the molecular evolution of parasitism.</title>
        <authorList>
            <person name="Hebert F.O."/>
            <person name="Grambauer S."/>
            <person name="Barber I."/>
            <person name="Landry C.R."/>
            <person name="Aubin-Horth N."/>
        </authorList>
    </citation>
    <scope>NUCLEOTIDE SEQUENCE</scope>
</reference>
<gene>
    <name evidence="2" type="ORF">TR113713</name>
</gene>
<sequence>MAQAPVEGQDEEFQRLLRQIGELKTRVRRFEIQRDNVCDEIDEVGVHRTTETRALFWMEYALRMLRVDNTPQSRSYRRGILTQMNTRVDWAYGIGLLVGGANKESEALYHGSVHSYPFWSKPIPPIHSATDRDFLALVRRACVDLTSQRTIHRDQCLTLFNLFYNTAAERTRALPLFNIDVITRRLAGLGGEVNPDVPDIAKFGPERGARVVYVRGNLFQIHGIRAGQTLDTVAVEAENSPNHIAQEGMTQAVRDDLETLRLRVPPAVGPRTVDQTAALQRHLNNLIMNPDGQIVADNATVTIDSNIYLLVPLNFRDISCILQFLIVYGSSMITDEYSVST</sequence>